<dbReference type="CDD" id="cd08899">
    <property type="entry name" value="SRPBCC_CalC_Aha1-like_6"/>
    <property type="match status" value="1"/>
</dbReference>
<evidence type="ECO:0000256" key="1">
    <source>
        <dbReference type="ARBA" id="ARBA00006817"/>
    </source>
</evidence>
<dbReference type="InterPro" id="IPR013538">
    <property type="entry name" value="ASHA1/2-like_C"/>
</dbReference>
<evidence type="ECO:0000313" key="4">
    <source>
        <dbReference type="Proteomes" id="UP000516173"/>
    </source>
</evidence>
<accession>A0A7G1KN52</accession>
<dbReference type="Proteomes" id="UP000516173">
    <property type="component" value="Chromosome"/>
</dbReference>
<organism evidence="3 4">
    <name type="scientific">Nocardia wallacei</name>
    <dbReference type="NCBI Taxonomy" id="480035"/>
    <lineage>
        <taxon>Bacteria</taxon>
        <taxon>Bacillati</taxon>
        <taxon>Actinomycetota</taxon>
        <taxon>Actinomycetes</taxon>
        <taxon>Mycobacteriales</taxon>
        <taxon>Nocardiaceae</taxon>
        <taxon>Nocardia</taxon>
    </lineage>
</organism>
<protein>
    <recommendedName>
        <fullName evidence="2">Activator of Hsp90 ATPase homologue 1/2-like C-terminal domain-containing protein</fullName>
    </recommendedName>
</protein>
<evidence type="ECO:0000313" key="3">
    <source>
        <dbReference type="EMBL" id="BCK56695.1"/>
    </source>
</evidence>
<dbReference type="SUPFAM" id="SSF55961">
    <property type="entry name" value="Bet v1-like"/>
    <property type="match status" value="1"/>
</dbReference>
<gene>
    <name evidence="3" type="ORF">NWFMUON74_44670</name>
</gene>
<dbReference type="Gene3D" id="3.30.530.20">
    <property type="match status" value="1"/>
</dbReference>
<reference evidence="3 4" key="1">
    <citation type="submission" date="2020-08" db="EMBL/GenBank/DDBJ databases">
        <title>Genome Sequencing of Nocardia wallacei strain FMUON74 and assembly.</title>
        <authorList>
            <person name="Toyokawa M."/>
            <person name="Uesaka K."/>
        </authorList>
    </citation>
    <scope>NUCLEOTIDE SEQUENCE [LARGE SCALE GENOMIC DNA]</scope>
    <source>
        <strain evidence="3 4">FMUON74</strain>
    </source>
</reference>
<name>A0A7G1KN52_9NOCA</name>
<proteinExistence type="inferred from homology"/>
<dbReference type="InterPro" id="IPR023393">
    <property type="entry name" value="START-like_dom_sf"/>
</dbReference>
<evidence type="ECO:0000259" key="2">
    <source>
        <dbReference type="Pfam" id="PF08327"/>
    </source>
</evidence>
<dbReference type="EMBL" id="AP023396">
    <property type="protein sequence ID" value="BCK56695.1"/>
    <property type="molecule type" value="Genomic_DNA"/>
</dbReference>
<sequence>MTPKPTGRLLAAEQGRDLVLTRTYRAPVDDVWASVTESDRTARWFGPWTGEPGPGRTIKVQMAFEEEQPWMDMHIDACEPPHRLGVSAVDDYGAWRLELELTESGGVTELRFVHHLLTADEIAQVSHVGPGWEYYLDLLGAARDGTPHPDFADYFPGMAGYYEDLAARG</sequence>
<dbReference type="AlphaFoldDB" id="A0A7G1KN52"/>
<dbReference type="GeneID" id="80348925"/>
<dbReference type="KEGG" id="nwl:NWFMUON74_44670"/>
<keyword evidence="4" id="KW-1185">Reference proteome</keyword>
<comment type="similarity">
    <text evidence="1">Belongs to the AHA1 family.</text>
</comment>
<feature type="domain" description="Activator of Hsp90 ATPase homologue 1/2-like C-terminal" evidence="2">
    <location>
        <begin position="25"/>
        <end position="141"/>
    </location>
</feature>
<dbReference type="Pfam" id="PF08327">
    <property type="entry name" value="AHSA1"/>
    <property type="match status" value="1"/>
</dbReference>
<dbReference type="RefSeq" id="WP_187683720.1">
    <property type="nucleotide sequence ID" value="NZ_AP023396.1"/>
</dbReference>